<dbReference type="EMBL" id="KB456261">
    <property type="protein sequence ID" value="EMF15939.1"/>
    <property type="molecule type" value="Genomic_DNA"/>
</dbReference>
<keyword evidence="2" id="KW-1185">Reference proteome</keyword>
<dbReference type="Proteomes" id="UP000016931">
    <property type="component" value="Unassembled WGS sequence"/>
</dbReference>
<dbReference type="eggNOG" id="ENOG502R0Z6">
    <property type="taxonomic scope" value="Eukaryota"/>
</dbReference>
<evidence type="ECO:0000313" key="2">
    <source>
        <dbReference type="Proteomes" id="UP000016931"/>
    </source>
</evidence>
<evidence type="ECO:0000313" key="1">
    <source>
        <dbReference type="EMBL" id="EMF15939.1"/>
    </source>
</evidence>
<dbReference type="OrthoDB" id="3645356at2759"/>
<proteinExistence type="predicted"/>
<accession>M3DEK5</accession>
<dbReference type="HOGENOM" id="CLU_1035015_0_0_1"/>
<dbReference type="AlphaFoldDB" id="M3DEK5"/>
<dbReference type="GeneID" id="27899020"/>
<name>M3DEK5_SPHMS</name>
<gene>
    <name evidence="1" type="ORF">SEPMUDRAFT_124101</name>
</gene>
<reference evidence="1 2" key="1">
    <citation type="journal article" date="2012" name="PLoS Pathog.">
        <title>Diverse lifestyles and strategies of plant pathogenesis encoded in the genomes of eighteen Dothideomycetes fungi.</title>
        <authorList>
            <person name="Ohm R.A."/>
            <person name="Feau N."/>
            <person name="Henrissat B."/>
            <person name="Schoch C.L."/>
            <person name="Horwitz B.A."/>
            <person name="Barry K.W."/>
            <person name="Condon B.J."/>
            <person name="Copeland A.C."/>
            <person name="Dhillon B."/>
            <person name="Glaser F."/>
            <person name="Hesse C.N."/>
            <person name="Kosti I."/>
            <person name="LaButti K."/>
            <person name="Lindquist E.A."/>
            <person name="Lucas S."/>
            <person name="Salamov A.A."/>
            <person name="Bradshaw R.E."/>
            <person name="Ciuffetti L."/>
            <person name="Hamelin R.C."/>
            <person name="Kema G.H.J."/>
            <person name="Lawrence C."/>
            <person name="Scott J.A."/>
            <person name="Spatafora J.W."/>
            <person name="Turgeon B.G."/>
            <person name="de Wit P.J.G.M."/>
            <person name="Zhong S."/>
            <person name="Goodwin S.B."/>
            <person name="Grigoriev I.V."/>
        </authorList>
    </citation>
    <scope>NUCLEOTIDE SEQUENCE [LARGE SCALE GENOMIC DNA]</scope>
    <source>
        <strain evidence="1 2">SO2202</strain>
    </source>
</reference>
<organism evidence="1 2">
    <name type="scientific">Sphaerulina musiva (strain SO2202)</name>
    <name type="common">Poplar stem canker fungus</name>
    <name type="synonym">Septoria musiva</name>
    <dbReference type="NCBI Taxonomy" id="692275"/>
    <lineage>
        <taxon>Eukaryota</taxon>
        <taxon>Fungi</taxon>
        <taxon>Dikarya</taxon>
        <taxon>Ascomycota</taxon>
        <taxon>Pezizomycotina</taxon>
        <taxon>Dothideomycetes</taxon>
        <taxon>Dothideomycetidae</taxon>
        <taxon>Mycosphaerellales</taxon>
        <taxon>Mycosphaerellaceae</taxon>
        <taxon>Sphaerulina</taxon>
    </lineage>
</organism>
<protein>
    <submittedName>
        <fullName evidence="1">Uncharacterized protein</fullName>
    </submittedName>
</protein>
<dbReference type="RefSeq" id="XP_016764060.1">
    <property type="nucleotide sequence ID" value="XM_016901883.1"/>
</dbReference>
<sequence>MIFPSVGYEQTTRLPASKAPIVSETLLEDTNTTERPSRPRLPGRSLSHRITDLIDEAFPVPEVLEDNFEYRLSSEDCDIMSTIMTTEDGPAPPAYTTLQEPPKYNAVGSLADQLPESFSLPIEYDRMSMSSTNSNHRYHTYHDLVLLAPTMSFDDFLRKVEQKATAYIMFERISKRLLPDEKVVCVPEVRWRTSKRGFLKRSKVVKNTVEAQDWPAVVSVLQNRPGEVELKVKFWTERPDSLMNTPRKERSAVTDVGVDPAAAANTMIV</sequence>